<name>A0A2W4WV97_9CYAN</name>
<gene>
    <name evidence="2" type="ORF">DCF17_00160</name>
</gene>
<evidence type="ECO:0000313" key="2">
    <source>
        <dbReference type="EMBL" id="PZO45799.1"/>
    </source>
</evidence>
<dbReference type="Gene3D" id="3.30.2310.20">
    <property type="entry name" value="RelE-like"/>
    <property type="match status" value="1"/>
</dbReference>
<dbReference type="PANTHER" id="PTHR38813">
    <property type="match status" value="1"/>
</dbReference>
<dbReference type="InterPro" id="IPR052747">
    <property type="entry name" value="TA_system_RelE_toxin"/>
</dbReference>
<reference evidence="3" key="1">
    <citation type="submission" date="2018-04" db="EMBL/GenBank/DDBJ databases">
        <authorList>
            <person name="Cornet L."/>
        </authorList>
    </citation>
    <scope>NUCLEOTIDE SEQUENCE [LARGE SCALE GENOMIC DNA]</scope>
</reference>
<dbReference type="Proteomes" id="UP000249081">
    <property type="component" value="Unassembled WGS sequence"/>
</dbReference>
<comment type="caution">
    <text evidence="2">The sequence shown here is derived from an EMBL/GenBank/DDBJ whole genome shotgun (WGS) entry which is preliminary data.</text>
</comment>
<protein>
    <submittedName>
        <fullName evidence="2">Plasmid stabilization protein</fullName>
    </submittedName>
</protein>
<accession>A0A2W4WV97</accession>
<keyword evidence="1" id="KW-1277">Toxin-antitoxin system</keyword>
<evidence type="ECO:0000313" key="3">
    <source>
        <dbReference type="Proteomes" id="UP000249081"/>
    </source>
</evidence>
<dbReference type="PANTHER" id="PTHR38813:SF1">
    <property type="entry name" value="TOXIN RELE1-RELATED"/>
    <property type="match status" value="1"/>
</dbReference>
<evidence type="ECO:0000256" key="1">
    <source>
        <dbReference type="ARBA" id="ARBA00022649"/>
    </source>
</evidence>
<dbReference type="AlphaFoldDB" id="A0A2W4WV97"/>
<dbReference type="InterPro" id="IPR035093">
    <property type="entry name" value="RelE/ParE_toxin_dom_sf"/>
</dbReference>
<organism evidence="2 3">
    <name type="scientific">Shackletoniella antarctica</name>
    <dbReference type="NCBI Taxonomy" id="268115"/>
    <lineage>
        <taxon>Bacteria</taxon>
        <taxon>Bacillati</taxon>
        <taxon>Cyanobacteriota</taxon>
        <taxon>Cyanophyceae</taxon>
        <taxon>Oculatellales</taxon>
        <taxon>Oculatellaceae</taxon>
        <taxon>Shackletoniella</taxon>
    </lineage>
</organism>
<dbReference type="InterPro" id="IPR007712">
    <property type="entry name" value="RelE/ParE_toxin"/>
</dbReference>
<dbReference type="SUPFAM" id="SSF143011">
    <property type="entry name" value="RelE-like"/>
    <property type="match status" value="1"/>
</dbReference>
<sequence length="89" mass="10735">MKVEYRKLFLKDLKNLKKQPVYQQIYELSFNMLDSCESLQALPNLKALVGTSNRYRIRVGDYRIGLELNGDTVELMRVLHRREFYRYFP</sequence>
<dbReference type="Pfam" id="PF05016">
    <property type="entry name" value="ParE_toxin"/>
    <property type="match status" value="1"/>
</dbReference>
<reference evidence="2 3" key="2">
    <citation type="submission" date="2018-06" db="EMBL/GenBank/DDBJ databases">
        <title>Metagenomic assembly of (sub)arctic Cyanobacteria and their associated microbiome from non-axenic cultures.</title>
        <authorList>
            <person name="Baurain D."/>
        </authorList>
    </citation>
    <scope>NUCLEOTIDE SEQUENCE [LARGE SCALE GENOMIC DNA]</scope>
    <source>
        <strain evidence="2">ULC041bin1</strain>
    </source>
</reference>
<proteinExistence type="predicted"/>
<dbReference type="EMBL" id="QBMN01000001">
    <property type="protein sequence ID" value="PZO45799.1"/>
    <property type="molecule type" value="Genomic_DNA"/>
</dbReference>